<dbReference type="RefSeq" id="WP_227705526.1">
    <property type="nucleotide sequence ID" value="NZ_CP123001.1"/>
</dbReference>
<accession>A0ABY8MC81</accession>
<name>A0ABY8MC81_9HYPH</name>
<dbReference type="EMBL" id="CP123001">
    <property type="protein sequence ID" value="WGI72072.1"/>
    <property type="molecule type" value="Genomic_DNA"/>
</dbReference>
<organism evidence="2 3">
    <name type="scientific">Neorhizobium petrolearium</name>
    <dbReference type="NCBI Taxonomy" id="515361"/>
    <lineage>
        <taxon>Bacteria</taxon>
        <taxon>Pseudomonadati</taxon>
        <taxon>Pseudomonadota</taxon>
        <taxon>Alphaproteobacteria</taxon>
        <taxon>Hyphomicrobiales</taxon>
        <taxon>Rhizobiaceae</taxon>
        <taxon>Rhizobium/Agrobacterium group</taxon>
        <taxon>Neorhizobium</taxon>
    </lineage>
</organism>
<dbReference type="Proteomes" id="UP001227095">
    <property type="component" value="Plasmid unnamed1"/>
</dbReference>
<sequence length="65" mass="7439">METELPDGQYPFIDRRYPLAELTMIEMPRALEELLRAQAAARGQHEGANRSRTDRRVAMPVRGIS</sequence>
<reference evidence="2 3" key="1">
    <citation type="submission" date="2023-04" db="EMBL/GenBank/DDBJ databases">
        <title>Neorhizobium petrolearium OS53, complete genome.</title>
        <authorList>
            <person name="Yu T."/>
        </authorList>
    </citation>
    <scope>NUCLEOTIDE SEQUENCE [LARGE SCALE GENOMIC DNA]</scope>
    <source>
        <strain evidence="2 3">OS53</strain>
        <plasmid evidence="2 3">unnamed1</plasmid>
    </source>
</reference>
<feature type="compositionally biased region" description="Basic and acidic residues" evidence="1">
    <location>
        <begin position="43"/>
        <end position="57"/>
    </location>
</feature>
<keyword evidence="3" id="KW-1185">Reference proteome</keyword>
<evidence type="ECO:0000313" key="3">
    <source>
        <dbReference type="Proteomes" id="UP001227095"/>
    </source>
</evidence>
<geneLocation type="plasmid" evidence="2 3">
    <name>unnamed1</name>
</geneLocation>
<feature type="region of interest" description="Disordered" evidence="1">
    <location>
        <begin position="41"/>
        <end position="65"/>
    </location>
</feature>
<protein>
    <submittedName>
        <fullName evidence="2">Uncharacterized protein</fullName>
    </submittedName>
</protein>
<evidence type="ECO:0000256" key="1">
    <source>
        <dbReference type="SAM" id="MobiDB-lite"/>
    </source>
</evidence>
<proteinExistence type="predicted"/>
<gene>
    <name evidence="2" type="ORF">QEO92_28450</name>
</gene>
<keyword evidence="2" id="KW-0614">Plasmid</keyword>
<evidence type="ECO:0000313" key="2">
    <source>
        <dbReference type="EMBL" id="WGI72072.1"/>
    </source>
</evidence>